<name>A0A516SKR2_9NEIS</name>
<gene>
    <name evidence="1" type="ORF">FNU76_21690</name>
</gene>
<dbReference type="Proteomes" id="UP000317550">
    <property type="component" value="Chromosome"/>
</dbReference>
<keyword evidence="2" id="KW-1185">Reference proteome</keyword>
<accession>A0A516SKR2</accession>
<dbReference type="EMBL" id="CP041730">
    <property type="protein sequence ID" value="QDQ28752.1"/>
    <property type="molecule type" value="Genomic_DNA"/>
</dbReference>
<reference evidence="2" key="1">
    <citation type="submission" date="2019-07" db="EMBL/GenBank/DDBJ databases">
        <title>Chitinimonas sp. nov., isolated from Ny-Alesund, arctica soil.</title>
        <authorList>
            <person name="Xu Q."/>
            <person name="Peng F."/>
        </authorList>
    </citation>
    <scope>NUCLEOTIDE SEQUENCE [LARGE SCALE GENOMIC DNA]</scope>
    <source>
        <strain evidence="2">R3-44</strain>
    </source>
</reference>
<proteinExistence type="predicted"/>
<dbReference type="RefSeq" id="WP_144280135.1">
    <property type="nucleotide sequence ID" value="NZ_CP041730.1"/>
</dbReference>
<evidence type="ECO:0000313" key="2">
    <source>
        <dbReference type="Proteomes" id="UP000317550"/>
    </source>
</evidence>
<dbReference type="AlphaFoldDB" id="A0A516SKR2"/>
<sequence>MASHTAASVEPRVVGCALSESDRTVQGLEKVRDRLKANPEEARAFLRKLGIIKADGHLTKRFGG</sequence>
<evidence type="ECO:0000313" key="1">
    <source>
        <dbReference type="EMBL" id="QDQ28752.1"/>
    </source>
</evidence>
<protein>
    <submittedName>
        <fullName evidence="1">Uncharacterized protein</fullName>
    </submittedName>
</protein>
<dbReference type="KEGG" id="cari:FNU76_21690"/>
<organism evidence="1 2">
    <name type="scientific">Chitinimonas arctica</name>
    <dbReference type="NCBI Taxonomy" id="2594795"/>
    <lineage>
        <taxon>Bacteria</taxon>
        <taxon>Pseudomonadati</taxon>
        <taxon>Pseudomonadota</taxon>
        <taxon>Betaproteobacteria</taxon>
        <taxon>Neisseriales</taxon>
        <taxon>Chitinibacteraceae</taxon>
        <taxon>Chitinimonas</taxon>
    </lineage>
</organism>